<name>A0A9D1HC03_9FIRM</name>
<organism evidence="9 10">
    <name type="scientific">Candidatus Allocopromorpha excrementavium</name>
    <dbReference type="NCBI Taxonomy" id="2840741"/>
    <lineage>
        <taxon>Bacteria</taxon>
        <taxon>Bacillati</taxon>
        <taxon>Bacillota</taxon>
        <taxon>Clostridia</taxon>
        <taxon>Eubacteriales</taxon>
        <taxon>Eubacteriaceae</taxon>
        <taxon>Eubacteriaceae incertae sedis</taxon>
        <taxon>Candidatus Allocopromorpha</taxon>
    </lineage>
</organism>
<evidence type="ECO:0000256" key="4">
    <source>
        <dbReference type="ARBA" id="ARBA00022563"/>
    </source>
</evidence>
<dbReference type="GO" id="GO:0046655">
    <property type="term" value="P:folic acid metabolic process"/>
    <property type="evidence" value="ECO:0007669"/>
    <property type="project" value="TreeGrafter"/>
</dbReference>
<dbReference type="SUPFAM" id="SSF53597">
    <property type="entry name" value="Dihydrofolate reductase-like"/>
    <property type="match status" value="1"/>
</dbReference>
<evidence type="ECO:0000256" key="7">
    <source>
        <dbReference type="PIRNR" id="PIRNR000194"/>
    </source>
</evidence>
<comment type="function">
    <text evidence="7">Key enzyme in folate metabolism. Catalyzes an essential reaction for de novo glycine and purine synthesis, and for DNA precursor synthesis.</text>
</comment>
<comment type="catalytic activity">
    <reaction evidence="7">
        <text>(6S)-5,6,7,8-tetrahydrofolate + NADP(+) = 7,8-dihydrofolate + NADPH + H(+)</text>
        <dbReference type="Rhea" id="RHEA:15009"/>
        <dbReference type="ChEBI" id="CHEBI:15378"/>
        <dbReference type="ChEBI" id="CHEBI:57451"/>
        <dbReference type="ChEBI" id="CHEBI:57453"/>
        <dbReference type="ChEBI" id="CHEBI:57783"/>
        <dbReference type="ChEBI" id="CHEBI:58349"/>
        <dbReference type="EC" id="1.5.1.3"/>
    </reaction>
</comment>
<comment type="pathway">
    <text evidence="1 7">Cofactor biosynthesis; tetrahydrofolate biosynthesis; 5,6,7,8-tetrahydrofolate from 7,8-dihydrofolate: step 1/1.</text>
</comment>
<dbReference type="PANTHER" id="PTHR48069:SF3">
    <property type="entry name" value="DIHYDROFOLATE REDUCTASE"/>
    <property type="match status" value="1"/>
</dbReference>
<keyword evidence="6 7" id="KW-0560">Oxidoreductase</keyword>
<keyword evidence="5 7" id="KW-0521">NADP</keyword>
<dbReference type="PANTHER" id="PTHR48069">
    <property type="entry name" value="DIHYDROFOLATE REDUCTASE"/>
    <property type="match status" value="1"/>
</dbReference>
<dbReference type="GO" id="GO:0004146">
    <property type="term" value="F:dihydrofolate reductase activity"/>
    <property type="evidence" value="ECO:0007669"/>
    <property type="project" value="UniProtKB-EC"/>
</dbReference>
<dbReference type="EMBL" id="DVLX01000031">
    <property type="protein sequence ID" value="HIT99226.1"/>
    <property type="molecule type" value="Genomic_DNA"/>
</dbReference>
<dbReference type="PIRSF" id="PIRSF000194">
    <property type="entry name" value="DHFR"/>
    <property type="match status" value="1"/>
</dbReference>
<protein>
    <recommendedName>
        <fullName evidence="3 7">Dihydrofolate reductase</fullName>
        <ecNumber evidence="3 7">1.5.1.3</ecNumber>
    </recommendedName>
</protein>
<proteinExistence type="inferred from homology"/>
<comment type="similarity">
    <text evidence="2 7">Belongs to the dihydrofolate reductase family.</text>
</comment>
<dbReference type="GO" id="GO:0005829">
    <property type="term" value="C:cytosol"/>
    <property type="evidence" value="ECO:0007669"/>
    <property type="project" value="TreeGrafter"/>
</dbReference>
<dbReference type="PROSITE" id="PS51330">
    <property type="entry name" value="DHFR_2"/>
    <property type="match status" value="1"/>
</dbReference>
<dbReference type="CDD" id="cd00209">
    <property type="entry name" value="DHFR"/>
    <property type="match status" value="1"/>
</dbReference>
<gene>
    <name evidence="9" type="ORF">IAD12_03110</name>
</gene>
<reference evidence="9" key="2">
    <citation type="journal article" date="2021" name="PeerJ">
        <title>Extensive microbial diversity within the chicken gut microbiome revealed by metagenomics and culture.</title>
        <authorList>
            <person name="Gilroy R."/>
            <person name="Ravi A."/>
            <person name="Getino M."/>
            <person name="Pursley I."/>
            <person name="Horton D.L."/>
            <person name="Alikhan N.F."/>
            <person name="Baker D."/>
            <person name="Gharbi K."/>
            <person name="Hall N."/>
            <person name="Watson M."/>
            <person name="Adriaenssens E.M."/>
            <person name="Foster-Nyarko E."/>
            <person name="Jarju S."/>
            <person name="Secka A."/>
            <person name="Antonio M."/>
            <person name="Oren A."/>
            <person name="Chaudhuri R.R."/>
            <person name="La Ragione R."/>
            <person name="Hildebrand F."/>
            <person name="Pallen M.J."/>
        </authorList>
    </citation>
    <scope>NUCLEOTIDE SEQUENCE</scope>
    <source>
        <strain evidence="9">CHK176-22527</strain>
    </source>
</reference>
<evidence type="ECO:0000256" key="5">
    <source>
        <dbReference type="ARBA" id="ARBA00022857"/>
    </source>
</evidence>
<dbReference type="EC" id="1.5.1.3" evidence="3 7"/>
<evidence type="ECO:0000256" key="3">
    <source>
        <dbReference type="ARBA" id="ARBA00012856"/>
    </source>
</evidence>
<dbReference type="GO" id="GO:0046654">
    <property type="term" value="P:tetrahydrofolate biosynthetic process"/>
    <property type="evidence" value="ECO:0007669"/>
    <property type="project" value="InterPro"/>
</dbReference>
<sequence>MNSIVVVDENWAIGNEGRLLVHLPGDLKYYKEKTTGNHIIVGRKTLESFPGAKPLPNRTNIVLTRDENYSKDGCMICHSVEEVMDFISAFDAESIFVAGGAEIYREFFDICDTFFVTKIYDKFKADRYFPDLDKEGGFEVQWESEMQEEKGVKYRFFKYVRSNNR</sequence>
<dbReference type="GO" id="GO:0006730">
    <property type="term" value="P:one-carbon metabolic process"/>
    <property type="evidence" value="ECO:0007669"/>
    <property type="project" value="UniProtKB-KW"/>
</dbReference>
<dbReference type="InterPro" id="IPR012259">
    <property type="entry name" value="DHFR"/>
</dbReference>
<dbReference type="GO" id="GO:0046452">
    <property type="term" value="P:dihydrofolate metabolic process"/>
    <property type="evidence" value="ECO:0007669"/>
    <property type="project" value="TreeGrafter"/>
</dbReference>
<dbReference type="GO" id="GO:0050661">
    <property type="term" value="F:NADP binding"/>
    <property type="evidence" value="ECO:0007669"/>
    <property type="project" value="InterPro"/>
</dbReference>
<keyword evidence="4 7" id="KW-0554">One-carbon metabolism</keyword>
<evidence type="ECO:0000256" key="2">
    <source>
        <dbReference type="ARBA" id="ARBA00009539"/>
    </source>
</evidence>
<evidence type="ECO:0000259" key="8">
    <source>
        <dbReference type="PROSITE" id="PS51330"/>
    </source>
</evidence>
<feature type="domain" description="DHFR" evidence="8">
    <location>
        <begin position="1"/>
        <end position="161"/>
    </location>
</feature>
<evidence type="ECO:0000313" key="10">
    <source>
        <dbReference type="Proteomes" id="UP000824159"/>
    </source>
</evidence>
<dbReference type="Gene3D" id="3.40.430.10">
    <property type="entry name" value="Dihydrofolate Reductase, subunit A"/>
    <property type="match status" value="1"/>
</dbReference>
<dbReference type="Proteomes" id="UP000824159">
    <property type="component" value="Unassembled WGS sequence"/>
</dbReference>
<reference evidence="9" key="1">
    <citation type="submission" date="2020-10" db="EMBL/GenBank/DDBJ databases">
        <authorList>
            <person name="Gilroy R."/>
        </authorList>
    </citation>
    <scope>NUCLEOTIDE SEQUENCE</scope>
    <source>
        <strain evidence="9">CHK176-22527</strain>
    </source>
</reference>
<evidence type="ECO:0000313" key="9">
    <source>
        <dbReference type="EMBL" id="HIT99226.1"/>
    </source>
</evidence>
<evidence type="ECO:0000256" key="1">
    <source>
        <dbReference type="ARBA" id="ARBA00004903"/>
    </source>
</evidence>
<accession>A0A9D1HC03</accession>
<dbReference type="AlphaFoldDB" id="A0A9D1HC03"/>
<dbReference type="Pfam" id="PF00186">
    <property type="entry name" value="DHFR_1"/>
    <property type="match status" value="1"/>
</dbReference>
<dbReference type="InterPro" id="IPR024072">
    <property type="entry name" value="DHFR-like_dom_sf"/>
</dbReference>
<dbReference type="InterPro" id="IPR001796">
    <property type="entry name" value="DHFR_dom"/>
</dbReference>
<comment type="caution">
    <text evidence="9">The sequence shown here is derived from an EMBL/GenBank/DDBJ whole genome shotgun (WGS) entry which is preliminary data.</text>
</comment>
<evidence type="ECO:0000256" key="6">
    <source>
        <dbReference type="ARBA" id="ARBA00023002"/>
    </source>
</evidence>
<dbReference type="PRINTS" id="PR00070">
    <property type="entry name" value="DHFR"/>
</dbReference>